<proteinExistence type="predicted"/>
<evidence type="ECO:0000313" key="1">
    <source>
        <dbReference type="EMBL" id="KAH6927987.1"/>
    </source>
</evidence>
<gene>
    <name evidence="1" type="ORF">HPB50_010290</name>
</gene>
<keyword evidence="2" id="KW-1185">Reference proteome</keyword>
<evidence type="ECO:0000313" key="2">
    <source>
        <dbReference type="Proteomes" id="UP000821845"/>
    </source>
</evidence>
<accession>A0ACB7S1N8</accession>
<dbReference type="Proteomes" id="UP000821845">
    <property type="component" value="Chromosome 6"/>
</dbReference>
<protein>
    <submittedName>
        <fullName evidence="1">Uncharacterized protein</fullName>
    </submittedName>
</protein>
<organism evidence="1 2">
    <name type="scientific">Hyalomma asiaticum</name>
    <name type="common">Tick</name>
    <dbReference type="NCBI Taxonomy" id="266040"/>
    <lineage>
        <taxon>Eukaryota</taxon>
        <taxon>Metazoa</taxon>
        <taxon>Ecdysozoa</taxon>
        <taxon>Arthropoda</taxon>
        <taxon>Chelicerata</taxon>
        <taxon>Arachnida</taxon>
        <taxon>Acari</taxon>
        <taxon>Parasitiformes</taxon>
        <taxon>Ixodida</taxon>
        <taxon>Ixodoidea</taxon>
        <taxon>Ixodidae</taxon>
        <taxon>Hyalomminae</taxon>
        <taxon>Hyalomma</taxon>
    </lineage>
</organism>
<reference evidence="1" key="1">
    <citation type="submission" date="2020-05" db="EMBL/GenBank/DDBJ databases">
        <title>Large-scale comparative analyses of tick genomes elucidate their genetic diversity and vector capacities.</title>
        <authorList>
            <person name="Jia N."/>
            <person name="Wang J."/>
            <person name="Shi W."/>
            <person name="Du L."/>
            <person name="Sun Y."/>
            <person name="Zhan W."/>
            <person name="Jiang J."/>
            <person name="Wang Q."/>
            <person name="Zhang B."/>
            <person name="Ji P."/>
            <person name="Sakyi L.B."/>
            <person name="Cui X."/>
            <person name="Yuan T."/>
            <person name="Jiang B."/>
            <person name="Yang W."/>
            <person name="Lam T.T.-Y."/>
            <person name="Chang Q."/>
            <person name="Ding S."/>
            <person name="Wang X."/>
            <person name="Zhu J."/>
            <person name="Ruan X."/>
            <person name="Zhao L."/>
            <person name="Wei J."/>
            <person name="Que T."/>
            <person name="Du C."/>
            <person name="Cheng J."/>
            <person name="Dai P."/>
            <person name="Han X."/>
            <person name="Huang E."/>
            <person name="Gao Y."/>
            <person name="Liu J."/>
            <person name="Shao H."/>
            <person name="Ye R."/>
            <person name="Li L."/>
            <person name="Wei W."/>
            <person name="Wang X."/>
            <person name="Wang C."/>
            <person name="Yang T."/>
            <person name="Huo Q."/>
            <person name="Li W."/>
            <person name="Guo W."/>
            <person name="Chen H."/>
            <person name="Zhou L."/>
            <person name="Ni X."/>
            <person name="Tian J."/>
            <person name="Zhou Y."/>
            <person name="Sheng Y."/>
            <person name="Liu T."/>
            <person name="Pan Y."/>
            <person name="Xia L."/>
            <person name="Li J."/>
            <person name="Zhao F."/>
            <person name="Cao W."/>
        </authorList>
    </citation>
    <scope>NUCLEOTIDE SEQUENCE</scope>
    <source>
        <strain evidence="1">Hyas-2018</strain>
    </source>
</reference>
<name>A0ACB7S1N8_HYAAI</name>
<sequence length="287" mass="32567">MAEDLLRHVDELIPCKGFGEEGEFSPNPKRREKTHRGKVFSASCFGVAHSAEQACPQCKYLRKLLQNQASYRRTANTRGRTASYKLKLRTAQLKRSRLTIIKGKLLIQNLKEKNARIDSEMFDKAVQALPVKQQQQVRACLAACKRRSTKGMKYEAQWVLECAVMCMKSPRLYEHIRKHKIMVLPSCTSLRWFLKKYRSGFGLSTKLLAAVKEKTKTMDPSQCHGGLIFDEMKLSKNLSLASNGKIEGFVDLGEFTPEDQRMLTCDHGLVVMFQPFSEKVCISAIAG</sequence>
<dbReference type="EMBL" id="CM023486">
    <property type="protein sequence ID" value="KAH6927987.1"/>
    <property type="molecule type" value="Genomic_DNA"/>
</dbReference>
<comment type="caution">
    <text evidence="1">The sequence shown here is derived from an EMBL/GenBank/DDBJ whole genome shotgun (WGS) entry which is preliminary data.</text>
</comment>